<feature type="active site" description="Nucleophile" evidence="4">
    <location>
        <position position="328"/>
    </location>
</feature>
<comment type="catalytic activity">
    <reaction evidence="2 6">
        <text>glutathione + H2O = L-cysteinylglycine + L-glutamate</text>
        <dbReference type="Rhea" id="RHEA:28807"/>
        <dbReference type="ChEBI" id="CHEBI:15377"/>
        <dbReference type="ChEBI" id="CHEBI:29985"/>
        <dbReference type="ChEBI" id="CHEBI:57925"/>
        <dbReference type="ChEBI" id="CHEBI:61694"/>
        <dbReference type="EC" id="3.4.19.13"/>
    </reaction>
</comment>
<dbReference type="AlphaFoldDB" id="A0A6J4UGN5"/>
<dbReference type="EC" id="3.4.19.13" evidence="6"/>
<dbReference type="Gene3D" id="1.10.246.130">
    <property type="match status" value="1"/>
</dbReference>
<dbReference type="EC" id="2.3.2.2" evidence="6"/>
<dbReference type="Pfam" id="PF01019">
    <property type="entry name" value="G_glu_transpept"/>
    <property type="match status" value="1"/>
</dbReference>
<comment type="catalytic activity">
    <reaction evidence="3 6">
        <text>an N-terminal (5-L-glutamyl)-[peptide] + an alpha-amino acid = 5-L-glutamyl amino acid + an N-terminal L-alpha-aminoacyl-[peptide]</text>
        <dbReference type="Rhea" id="RHEA:23904"/>
        <dbReference type="Rhea" id="RHEA-COMP:9780"/>
        <dbReference type="Rhea" id="RHEA-COMP:9795"/>
        <dbReference type="ChEBI" id="CHEBI:77644"/>
        <dbReference type="ChEBI" id="CHEBI:78597"/>
        <dbReference type="ChEBI" id="CHEBI:78599"/>
        <dbReference type="ChEBI" id="CHEBI:78608"/>
        <dbReference type="EC" id="2.3.2.2"/>
    </reaction>
</comment>
<dbReference type="UniPathway" id="UPA00204"/>
<keyword evidence="6 7" id="KW-0808">Transferase</keyword>
<reference evidence="7" key="1">
    <citation type="submission" date="2020-02" db="EMBL/GenBank/DDBJ databases">
        <authorList>
            <person name="Meier V. D."/>
        </authorList>
    </citation>
    <scope>NUCLEOTIDE SEQUENCE</scope>
    <source>
        <strain evidence="7">AVDCRST_MAG73</strain>
    </source>
</reference>
<dbReference type="Gene3D" id="3.60.20.40">
    <property type="match status" value="1"/>
</dbReference>
<dbReference type="EMBL" id="CADCWE010000179">
    <property type="protein sequence ID" value="CAA9549148.1"/>
    <property type="molecule type" value="Genomic_DNA"/>
</dbReference>
<evidence type="ECO:0000256" key="6">
    <source>
        <dbReference type="RuleBase" id="RU368036"/>
    </source>
</evidence>
<dbReference type="InterPro" id="IPR043137">
    <property type="entry name" value="GGT_ssub_C"/>
</dbReference>
<evidence type="ECO:0000256" key="3">
    <source>
        <dbReference type="ARBA" id="ARBA00047417"/>
    </source>
</evidence>
<evidence type="ECO:0000256" key="5">
    <source>
        <dbReference type="PIRSR" id="PIRSR600101-2"/>
    </source>
</evidence>
<dbReference type="NCBIfam" id="TIGR00066">
    <property type="entry name" value="g_glut_trans"/>
    <property type="match status" value="1"/>
</dbReference>
<proteinExistence type="inferred from homology"/>
<evidence type="ECO:0000256" key="4">
    <source>
        <dbReference type="PIRSR" id="PIRSR600101-1"/>
    </source>
</evidence>
<dbReference type="PANTHER" id="PTHR43881">
    <property type="entry name" value="GAMMA-GLUTAMYLTRANSPEPTIDASE (AFU_ORTHOLOGUE AFUA_4G13580)"/>
    <property type="match status" value="1"/>
</dbReference>
<dbReference type="InterPro" id="IPR052896">
    <property type="entry name" value="GGT-like_enzyme"/>
</dbReference>
<dbReference type="PANTHER" id="PTHR43881:SF1">
    <property type="entry name" value="GAMMA-GLUTAMYLTRANSPEPTIDASE (AFU_ORTHOLOGUE AFUA_4G13580)"/>
    <property type="match status" value="1"/>
</dbReference>
<organism evidence="7">
    <name type="scientific">uncultured Thermomicrobiales bacterium</name>
    <dbReference type="NCBI Taxonomy" id="1645740"/>
    <lineage>
        <taxon>Bacteria</taxon>
        <taxon>Pseudomonadati</taxon>
        <taxon>Thermomicrobiota</taxon>
        <taxon>Thermomicrobia</taxon>
        <taxon>Thermomicrobiales</taxon>
        <taxon>environmental samples</taxon>
    </lineage>
</organism>
<dbReference type="GO" id="GO:0103068">
    <property type="term" value="F:leukotriene C4 gamma-glutamyl transferase activity"/>
    <property type="evidence" value="ECO:0007669"/>
    <property type="project" value="UniProtKB-EC"/>
</dbReference>
<dbReference type="GO" id="GO:0006750">
    <property type="term" value="P:glutathione biosynthetic process"/>
    <property type="evidence" value="ECO:0007669"/>
    <property type="project" value="UniProtKB-KW"/>
</dbReference>
<dbReference type="InterPro" id="IPR029055">
    <property type="entry name" value="Ntn_hydrolases_N"/>
</dbReference>
<comment type="PTM">
    <text evidence="6">Cleaved by autocatalysis into a large and a small subunit.</text>
</comment>
<feature type="binding site" evidence="5">
    <location>
        <position position="411"/>
    </location>
    <ligand>
        <name>L-glutamate</name>
        <dbReference type="ChEBI" id="CHEBI:29985"/>
    </ligand>
</feature>
<comment type="similarity">
    <text evidence="6">Belongs to the gamma-glutamyltransferase family.</text>
</comment>
<dbReference type="GO" id="GO:0036374">
    <property type="term" value="F:glutathione hydrolase activity"/>
    <property type="evidence" value="ECO:0007669"/>
    <property type="project" value="UniProtKB-UniRule"/>
</dbReference>
<evidence type="ECO:0000256" key="2">
    <source>
        <dbReference type="ARBA" id="ARBA00001089"/>
    </source>
</evidence>
<evidence type="ECO:0000256" key="1">
    <source>
        <dbReference type="ARBA" id="ARBA00001049"/>
    </source>
</evidence>
<keyword evidence="6 7" id="KW-0378">Hydrolase</keyword>
<keyword evidence="6" id="KW-0865">Zymogen</keyword>
<comment type="catalytic activity">
    <reaction evidence="1 6">
        <text>an S-substituted glutathione + H2O = an S-substituted L-cysteinylglycine + L-glutamate</text>
        <dbReference type="Rhea" id="RHEA:59468"/>
        <dbReference type="ChEBI" id="CHEBI:15377"/>
        <dbReference type="ChEBI" id="CHEBI:29985"/>
        <dbReference type="ChEBI" id="CHEBI:90779"/>
        <dbReference type="ChEBI" id="CHEBI:143103"/>
        <dbReference type="EC" id="3.4.19.13"/>
    </reaction>
</comment>
<evidence type="ECO:0000313" key="7">
    <source>
        <dbReference type="EMBL" id="CAA9549148.1"/>
    </source>
</evidence>
<name>A0A6J4UGN5_9BACT</name>
<dbReference type="InterPro" id="IPR043138">
    <property type="entry name" value="GGT_lsub"/>
</dbReference>
<dbReference type="InterPro" id="IPR000101">
    <property type="entry name" value="GGT_peptidase"/>
</dbReference>
<dbReference type="PRINTS" id="PR01210">
    <property type="entry name" value="GGTRANSPTASE"/>
</dbReference>
<keyword evidence="6" id="KW-0317">Glutathione biosynthesis</keyword>
<comment type="subunit">
    <text evidence="6">This enzyme consists of two polypeptide chains, which are synthesized in precursor form from a single polypeptide.</text>
</comment>
<sequence>MVAAPHPLAAEAGLAVLREGGTAMDAAVAANAVLTVVYPDQTAIGGDCFLLYHEAATGQTHAYNGSGRAPLAADRDALGATHGGRMPRQGIATVTVPGTVDAWDAALDRFGRLGLDRALRPAIALARDGFPVSPRLSAAIAAMPPTLVDNPALQAIFLPAGVVPSPDSLLPLPDLAASLDLIAREGRAAFYDGALAEAIGATSERLGGALAAGDLTAHRGEWVDPIAATYRGLTVLGFPPNSQGLTALLALNLIERERPAPWGSTDGLHAQIEAKKLAFAVRDRTLADPAFVPQDPARLVSKTYAADLWRAYDPGRAAAGAPSLAGDTVYLCAVDRDGNAASLIQSLFQAFGSGVVADGTGIVLQNRGTSFSLAADHPNRLEPGKRPMHTLMPAMLLRDGALLGPLGTQGGDAQAQVHLQLIAAIADHGLHPQQAVDAPRWLAGGLATDPPTLVSLEAGFPAGTVAGLAARNHTVRQVPARNPHFGHAQVILRDSARGVLLGGADPRADGSAVGY</sequence>
<protein>
    <recommendedName>
        <fullName evidence="6">Glutathione hydrolase proenzyme</fullName>
        <ecNumber evidence="6">2.3.2.2</ecNumber>
        <ecNumber evidence="6">3.4.19.13</ecNumber>
    </recommendedName>
    <component>
        <recommendedName>
            <fullName evidence="6">Glutathione hydrolase large chain</fullName>
        </recommendedName>
    </component>
    <component>
        <recommendedName>
            <fullName evidence="6">Glutathione hydrolase small chain</fullName>
        </recommendedName>
    </component>
</protein>
<dbReference type="GO" id="GO:0006751">
    <property type="term" value="P:glutathione catabolic process"/>
    <property type="evidence" value="ECO:0007669"/>
    <property type="project" value="UniProtKB-UniRule"/>
</dbReference>
<dbReference type="SUPFAM" id="SSF56235">
    <property type="entry name" value="N-terminal nucleophile aminohydrolases (Ntn hydrolases)"/>
    <property type="match status" value="1"/>
</dbReference>
<keyword evidence="6 7" id="KW-0012">Acyltransferase</keyword>
<accession>A0A6J4UGN5</accession>
<comment type="pathway">
    <text evidence="6">Sulfur metabolism; glutathione metabolism.</text>
</comment>
<gene>
    <name evidence="7" type="ORF">AVDCRST_MAG73-2715</name>
</gene>